<dbReference type="Pfam" id="PF00141">
    <property type="entry name" value="peroxidase"/>
    <property type="match status" value="1"/>
</dbReference>
<dbReference type="InterPro" id="IPR000823">
    <property type="entry name" value="Peroxidase_pln"/>
</dbReference>
<dbReference type="RefSeq" id="XP_030955674.1">
    <property type="nucleotide sequence ID" value="XM_031099814.1"/>
</dbReference>
<dbReference type="PROSITE" id="PS00435">
    <property type="entry name" value="PEROXIDASE_1"/>
    <property type="match status" value="1"/>
</dbReference>
<dbReference type="AlphaFoldDB" id="A0A7N2KLK8"/>
<feature type="binding site" description="axial binding residue" evidence="15">
    <location>
        <position position="191"/>
    </location>
    <ligand>
        <name>heme b</name>
        <dbReference type="ChEBI" id="CHEBI:60344"/>
    </ligand>
    <ligandPart>
        <name>Fe</name>
        <dbReference type="ChEBI" id="CHEBI:18248"/>
    </ligandPart>
</feature>
<comment type="similarity">
    <text evidence="18">Belongs to the peroxidase family. Classical plant (class III) peroxidase subfamily.</text>
</comment>
<dbReference type="OMA" id="GIMNPIN"/>
<evidence type="ECO:0000256" key="9">
    <source>
        <dbReference type="ARBA" id="ARBA00023002"/>
    </source>
</evidence>
<keyword evidence="5 18" id="KW-0575">Peroxidase</keyword>
<feature type="binding site" evidence="15">
    <location>
        <position position="73"/>
    </location>
    <ligand>
        <name>Ca(2+)</name>
        <dbReference type="ChEBI" id="CHEBI:29108"/>
        <label>1</label>
    </ligand>
</feature>
<dbReference type="PRINTS" id="PR00458">
    <property type="entry name" value="PEROXIDASE"/>
</dbReference>
<feature type="disulfide bond" evidence="17">
    <location>
        <begin position="119"/>
        <end position="323"/>
    </location>
</feature>
<evidence type="ECO:0000313" key="20">
    <source>
        <dbReference type="EnsemblPlants" id="QL01p010037:mrna"/>
    </source>
</evidence>
<gene>
    <name evidence="20" type="primary">LOC115977791</name>
</gene>
<evidence type="ECO:0000256" key="8">
    <source>
        <dbReference type="ARBA" id="ARBA00022837"/>
    </source>
</evidence>
<evidence type="ECO:0000256" key="12">
    <source>
        <dbReference type="ARBA" id="ARBA00023180"/>
    </source>
</evidence>
<evidence type="ECO:0000256" key="2">
    <source>
        <dbReference type="ARBA" id="ARBA00002322"/>
    </source>
</evidence>
<name>A0A7N2KLK8_QUELO</name>
<keyword evidence="10 15" id="KW-0408">Iron</keyword>
<dbReference type="FunCoup" id="A0A7N2KLK8">
    <property type="interactions" value="387"/>
</dbReference>
<evidence type="ECO:0000256" key="10">
    <source>
        <dbReference type="ARBA" id="ARBA00023004"/>
    </source>
</evidence>
<accession>A0A7N2KLK8</accession>
<keyword evidence="21" id="KW-1185">Reference proteome</keyword>
<dbReference type="FunFam" id="1.10.420.10:FF:000001">
    <property type="entry name" value="Peroxidase"/>
    <property type="match status" value="1"/>
</dbReference>
<comment type="similarity">
    <text evidence="3">Belongs to the peroxidase family. Ascorbate peroxidase subfamily.</text>
</comment>
<feature type="active site" description="Proton acceptor" evidence="13">
    <location>
        <position position="67"/>
    </location>
</feature>
<dbReference type="PROSITE" id="PS00436">
    <property type="entry name" value="PEROXIDASE_2"/>
    <property type="match status" value="1"/>
</dbReference>
<evidence type="ECO:0000256" key="6">
    <source>
        <dbReference type="ARBA" id="ARBA00022617"/>
    </source>
</evidence>
<evidence type="ECO:0000313" key="21">
    <source>
        <dbReference type="Proteomes" id="UP000594261"/>
    </source>
</evidence>
<keyword evidence="12" id="KW-0325">Glycoprotein</keyword>
<feature type="binding site" evidence="15">
    <location>
        <position position="77"/>
    </location>
    <ligand>
        <name>Ca(2+)</name>
        <dbReference type="ChEBI" id="CHEBI:29108"/>
        <label>1</label>
    </ligand>
</feature>
<dbReference type="Gene3D" id="1.10.520.10">
    <property type="match status" value="1"/>
</dbReference>
<dbReference type="GO" id="GO:0140825">
    <property type="term" value="F:lactoperoxidase activity"/>
    <property type="evidence" value="ECO:0007669"/>
    <property type="project" value="UniProtKB-EC"/>
</dbReference>
<evidence type="ECO:0000256" key="5">
    <source>
        <dbReference type="ARBA" id="ARBA00022559"/>
    </source>
</evidence>
<keyword evidence="6 18" id="KW-0349">Heme</keyword>
<dbReference type="PANTHER" id="PTHR31388">
    <property type="entry name" value="PEROXIDASE 72-RELATED"/>
    <property type="match status" value="1"/>
</dbReference>
<dbReference type="InterPro" id="IPR002016">
    <property type="entry name" value="Haem_peroxidase"/>
</dbReference>
<dbReference type="CDD" id="cd00693">
    <property type="entry name" value="secretory_peroxidase"/>
    <property type="match status" value="1"/>
</dbReference>
<keyword evidence="8 15" id="KW-0106">Calcium</keyword>
<feature type="disulfide bond" evidence="17">
    <location>
        <begin position="69"/>
        <end position="74"/>
    </location>
</feature>
<dbReference type="OrthoDB" id="2113341at2759"/>
<keyword evidence="18" id="KW-0964">Secreted</keyword>
<feature type="binding site" evidence="15">
    <location>
        <position position="192"/>
    </location>
    <ligand>
        <name>Ca(2+)</name>
        <dbReference type="ChEBI" id="CHEBI:29108"/>
        <label>2</label>
    </ligand>
</feature>
<sequence>MKKSDSFYGYSLILAFFMLFLAARSQLTTDFYKASCPNLIFIVRRGVQNAIKIEMRMAASLLRLQFHDCFVNGCDASILLDTSDGEKFALPNLNSVRGFDVVDNIKSSVESACPGVVSCADIVAIAARDSVLLSGGPTWKVPLGRRDALVANQTGANTGLPSPFDSLGNIALKFANVGLNLTDVVSLSGGHTIGLSRCLLFSNRLFNFAGTGNPDSTLDTNMLSDLQNICPVNGDANKATFLDRNSNDLFDNHYFQNLINRKGLLSSDQILFSSDEAKTTTLSLVQRYSTNSALFFADFANSMIKMGNISPLTGSSGQIRKNCRVVNS</sequence>
<dbReference type="FunFam" id="1.10.520.10:FF:000009">
    <property type="entry name" value="Peroxidase"/>
    <property type="match status" value="1"/>
</dbReference>
<dbReference type="InterPro" id="IPR010255">
    <property type="entry name" value="Haem_peroxidase_sf"/>
</dbReference>
<dbReference type="PRINTS" id="PR00461">
    <property type="entry name" value="PLPEROXIDASE"/>
</dbReference>
<feature type="site" description="Transition state stabilizer" evidence="16">
    <location>
        <position position="63"/>
    </location>
</feature>
<comment type="cofactor">
    <cofactor evidence="15 18">
        <name>Ca(2+)</name>
        <dbReference type="ChEBI" id="CHEBI:29108"/>
    </cofactor>
    <text evidence="15 18">Binds 2 calcium ions per subunit.</text>
</comment>
<feature type="binding site" evidence="15">
    <location>
        <position position="86"/>
    </location>
    <ligand>
        <name>Ca(2+)</name>
        <dbReference type="ChEBI" id="CHEBI:29108"/>
        <label>1</label>
    </ligand>
</feature>
<evidence type="ECO:0000259" key="19">
    <source>
        <dbReference type="PROSITE" id="PS50873"/>
    </source>
</evidence>
<comment type="function">
    <text evidence="2">Removal of H(2)O(2), oxidation of toxic reductants, biosynthesis and degradation of lignin, suberization, auxin catabolism, response to environmental stresses such as wounding, pathogen attack and oxidative stress. These functions might be dependent on each isozyme/isoform in each plant tissue.</text>
</comment>
<dbReference type="KEGG" id="qlo:115977791"/>
<evidence type="ECO:0000256" key="1">
    <source>
        <dbReference type="ARBA" id="ARBA00000189"/>
    </source>
</evidence>
<feature type="binding site" evidence="15">
    <location>
        <position position="68"/>
    </location>
    <ligand>
        <name>Ca(2+)</name>
        <dbReference type="ChEBI" id="CHEBI:29108"/>
        <label>1</label>
    </ligand>
</feature>
<keyword evidence="9 18" id="KW-0560">Oxidoreductase</keyword>
<dbReference type="SUPFAM" id="SSF48113">
    <property type="entry name" value="Heme-dependent peroxidases"/>
    <property type="match status" value="1"/>
</dbReference>
<reference evidence="20" key="2">
    <citation type="submission" date="2021-01" db="UniProtKB">
        <authorList>
            <consortium name="EnsemblPlants"/>
        </authorList>
    </citation>
    <scope>IDENTIFICATION</scope>
</reference>
<feature type="binding site" evidence="15">
    <location>
        <position position="251"/>
    </location>
    <ligand>
        <name>Ca(2+)</name>
        <dbReference type="ChEBI" id="CHEBI:29108"/>
        <label>2</label>
    </ligand>
</feature>
<dbReference type="GO" id="GO:0020037">
    <property type="term" value="F:heme binding"/>
    <property type="evidence" value="ECO:0007669"/>
    <property type="project" value="UniProtKB-UniRule"/>
</dbReference>
<evidence type="ECO:0000256" key="7">
    <source>
        <dbReference type="ARBA" id="ARBA00022723"/>
    </source>
</evidence>
<evidence type="ECO:0000256" key="18">
    <source>
        <dbReference type="RuleBase" id="RU362060"/>
    </source>
</evidence>
<dbReference type="EnsemblPlants" id="QL01p010037:mrna">
    <property type="protein sequence ID" value="QL01p010037:mrna"/>
    <property type="gene ID" value="QL01p010037"/>
</dbReference>
<dbReference type="GO" id="GO:0046872">
    <property type="term" value="F:metal ion binding"/>
    <property type="evidence" value="ECO:0007669"/>
    <property type="project" value="UniProtKB-UniRule"/>
</dbReference>
<reference evidence="20 21" key="1">
    <citation type="journal article" date="2016" name="G3 (Bethesda)">
        <title>First Draft Assembly and Annotation of the Genome of a California Endemic Oak Quercus lobata Nee (Fagaceae).</title>
        <authorList>
            <person name="Sork V.L."/>
            <person name="Fitz-Gibbon S.T."/>
            <person name="Puiu D."/>
            <person name="Crepeau M."/>
            <person name="Gugger P.F."/>
            <person name="Sherman R."/>
            <person name="Stevens K."/>
            <person name="Langley C.H."/>
            <person name="Pellegrini M."/>
            <person name="Salzberg S.L."/>
        </authorList>
    </citation>
    <scope>NUCLEOTIDE SEQUENCE [LARGE SCALE GENOMIC DNA]</scope>
    <source>
        <strain evidence="20 21">cv. SW786</strain>
    </source>
</reference>
<comment type="catalytic activity">
    <reaction evidence="1 18">
        <text>2 a phenolic donor + H2O2 = 2 a phenolic radical donor + 2 H2O</text>
        <dbReference type="Rhea" id="RHEA:56136"/>
        <dbReference type="ChEBI" id="CHEBI:15377"/>
        <dbReference type="ChEBI" id="CHEBI:16240"/>
        <dbReference type="ChEBI" id="CHEBI:139520"/>
        <dbReference type="ChEBI" id="CHEBI:139521"/>
        <dbReference type="EC" id="1.11.1.7"/>
    </reaction>
</comment>
<keyword evidence="11 17" id="KW-1015">Disulfide bond</keyword>
<feature type="binding site" evidence="15">
    <location>
        <position position="71"/>
    </location>
    <ligand>
        <name>Ca(2+)</name>
        <dbReference type="ChEBI" id="CHEBI:29108"/>
        <label>1</label>
    </ligand>
</feature>
<evidence type="ECO:0000256" key="17">
    <source>
        <dbReference type="PIRSR" id="PIRSR600823-5"/>
    </source>
</evidence>
<dbReference type="InterPro" id="IPR019794">
    <property type="entry name" value="Peroxidases_AS"/>
</dbReference>
<evidence type="ECO:0000256" key="16">
    <source>
        <dbReference type="PIRSR" id="PIRSR600823-4"/>
    </source>
</evidence>
<evidence type="ECO:0000256" key="14">
    <source>
        <dbReference type="PIRSR" id="PIRSR600823-2"/>
    </source>
</evidence>
<dbReference type="InterPro" id="IPR033905">
    <property type="entry name" value="Secretory_peroxidase"/>
</dbReference>
<organism evidence="20 21">
    <name type="scientific">Quercus lobata</name>
    <name type="common">Valley oak</name>
    <dbReference type="NCBI Taxonomy" id="97700"/>
    <lineage>
        <taxon>Eukaryota</taxon>
        <taxon>Viridiplantae</taxon>
        <taxon>Streptophyta</taxon>
        <taxon>Embryophyta</taxon>
        <taxon>Tracheophyta</taxon>
        <taxon>Spermatophyta</taxon>
        <taxon>Magnoliopsida</taxon>
        <taxon>eudicotyledons</taxon>
        <taxon>Gunneridae</taxon>
        <taxon>Pentapetalae</taxon>
        <taxon>rosids</taxon>
        <taxon>fabids</taxon>
        <taxon>Fagales</taxon>
        <taxon>Fagaceae</taxon>
        <taxon>Quercus</taxon>
    </lineage>
</organism>
<feature type="binding site" evidence="15">
    <location>
        <position position="243"/>
    </location>
    <ligand>
        <name>Ca(2+)</name>
        <dbReference type="ChEBI" id="CHEBI:29108"/>
        <label>2</label>
    </ligand>
</feature>
<dbReference type="Gramene" id="QL01p010037:mrna">
    <property type="protein sequence ID" value="QL01p010037:mrna"/>
    <property type="gene ID" value="QL01p010037"/>
</dbReference>
<keyword evidence="7 15" id="KW-0479">Metal-binding</keyword>
<feature type="binding site" evidence="14">
    <location>
        <position position="161"/>
    </location>
    <ligand>
        <name>substrate</name>
    </ligand>
</feature>
<dbReference type="GO" id="GO:0005576">
    <property type="term" value="C:extracellular region"/>
    <property type="evidence" value="ECO:0007669"/>
    <property type="project" value="UniProtKB-SubCell"/>
</dbReference>
<protein>
    <recommendedName>
        <fullName evidence="4 18">Peroxidase</fullName>
        <ecNumber evidence="4 18">1.11.1.7</ecNumber>
    </recommendedName>
</protein>
<evidence type="ECO:0000256" key="15">
    <source>
        <dbReference type="PIRSR" id="PIRSR600823-3"/>
    </source>
</evidence>
<evidence type="ECO:0000256" key="11">
    <source>
        <dbReference type="ARBA" id="ARBA00023157"/>
    </source>
</evidence>
<dbReference type="EC" id="1.11.1.7" evidence="4 18"/>
<dbReference type="PANTHER" id="PTHR31388:SF6">
    <property type="entry name" value="PEROXIDASE"/>
    <property type="match status" value="1"/>
</dbReference>
<feature type="domain" description="Plant heme peroxidase family profile" evidence="19">
    <location>
        <begin position="26"/>
        <end position="327"/>
    </location>
</feature>
<dbReference type="EMBL" id="LRBV02000001">
    <property type="status" value="NOT_ANNOTATED_CDS"/>
    <property type="molecule type" value="Genomic_DNA"/>
</dbReference>
<evidence type="ECO:0000256" key="3">
    <source>
        <dbReference type="ARBA" id="ARBA00006873"/>
    </source>
</evidence>
<dbReference type="GeneID" id="115977791"/>
<evidence type="ECO:0000256" key="4">
    <source>
        <dbReference type="ARBA" id="ARBA00012313"/>
    </source>
</evidence>
<proteinExistence type="inferred from homology"/>
<dbReference type="GO" id="GO:0006979">
    <property type="term" value="P:response to oxidative stress"/>
    <property type="evidence" value="ECO:0007669"/>
    <property type="project" value="UniProtKB-UniRule"/>
</dbReference>
<dbReference type="GO" id="GO:0042744">
    <property type="term" value="P:hydrogen peroxide catabolic process"/>
    <property type="evidence" value="ECO:0007669"/>
    <property type="project" value="UniProtKB-KW"/>
</dbReference>
<dbReference type="Gene3D" id="1.10.420.10">
    <property type="entry name" value="Peroxidase, domain 2"/>
    <property type="match status" value="1"/>
</dbReference>
<keyword evidence="18" id="KW-0376">Hydrogen peroxide</keyword>
<evidence type="ECO:0000256" key="13">
    <source>
        <dbReference type="PIRSR" id="PIRSR600823-1"/>
    </source>
</evidence>
<feature type="disulfide bond" evidence="17">
    <location>
        <begin position="36"/>
        <end position="113"/>
    </location>
</feature>
<comment type="cofactor">
    <cofactor evidence="15 18">
        <name>heme b</name>
        <dbReference type="ChEBI" id="CHEBI:60344"/>
    </cofactor>
    <text evidence="15 18">Binds 1 heme b (iron(II)-protoporphyrin IX) group per subunit.</text>
</comment>
<dbReference type="InterPro" id="IPR019793">
    <property type="entry name" value="Peroxidases_heam-ligand_BS"/>
</dbReference>
<dbReference type="Proteomes" id="UP000594261">
    <property type="component" value="Chromosome 1"/>
</dbReference>
<dbReference type="PROSITE" id="PS50873">
    <property type="entry name" value="PEROXIDASE_4"/>
    <property type="match status" value="1"/>
</dbReference>
<comment type="subcellular location">
    <subcellularLocation>
        <location evidence="18">Secreted</location>
    </subcellularLocation>
</comment>
<feature type="disulfide bond" evidence="17">
    <location>
        <begin position="198"/>
        <end position="230"/>
    </location>
</feature>
<dbReference type="InParanoid" id="A0A7N2KLK8"/>
<feature type="binding site" evidence="15">
    <location>
        <position position="75"/>
    </location>
    <ligand>
        <name>Ca(2+)</name>
        <dbReference type="ChEBI" id="CHEBI:29108"/>
        <label>1</label>
    </ligand>
</feature>